<reference evidence="3" key="1">
    <citation type="submission" date="2020-02" db="EMBL/GenBank/DDBJ databases">
        <authorList>
            <person name="Meier V. D."/>
        </authorList>
    </citation>
    <scope>NUCLEOTIDE SEQUENCE</scope>
    <source>
        <strain evidence="3">AVDCRST_MAG69</strain>
    </source>
</reference>
<dbReference type="PANTHER" id="PTHR43244:SF1">
    <property type="entry name" value="5,10-METHYLENETETRAHYDROMETHANOPTERIN REDUCTASE"/>
    <property type="match status" value="1"/>
</dbReference>
<dbReference type="GO" id="GO:0016705">
    <property type="term" value="F:oxidoreductase activity, acting on paired donors, with incorporation or reduction of molecular oxygen"/>
    <property type="evidence" value="ECO:0007669"/>
    <property type="project" value="InterPro"/>
</dbReference>
<evidence type="ECO:0000313" key="3">
    <source>
        <dbReference type="EMBL" id="CAA9507929.1"/>
    </source>
</evidence>
<dbReference type="NCBIfam" id="TIGR03557">
    <property type="entry name" value="F420_G6P_family"/>
    <property type="match status" value="1"/>
</dbReference>
<dbReference type="InterPro" id="IPR019945">
    <property type="entry name" value="F420_G6P_DH-rel"/>
</dbReference>
<evidence type="ECO:0000259" key="2">
    <source>
        <dbReference type="Pfam" id="PF00296"/>
    </source>
</evidence>
<dbReference type="InterPro" id="IPR011251">
    <property type="entry name" value="Luciferase-like_dom"/>
</dbReference>
<feature type="domain" description="Luciferase-like" evidence="2">
    <location>
        <begin position="14"/>
        <end position="292"/>
    </location>
</feature>
<dbReference type="AlphaFoldDB" id="A0A6J4SX05"/>
<protein>
    <submittedName>
        <fullName evidence="3">F420-dependent glucose-6-phosphate dehydrogenase</fullName>
    </submittedName>
</protein>
<dbReference type="InterPro" id="IPR036661">
    <property type="entry name" value="Luciferase-like_sf"/>
</dbReference>
<evidence type="ECO:0000256" key="1">
    <source>
        <dbReference type="ARBA" id="ARBA00023002"/>
    </source>
</evidence>
<dbReference type="Gene3D" id="3.20.20.30">
    <property type="entry name" value="Luciferase-like domain"/>
    <property type="match status" value="1"/>
</dbReference>
<dbReference type="SUPFAM" id="SSF51679">
    <property type="entry name" value="Bacterial luciferase-like"/>
    <property type="match status" value="1"/>
</dbReference>
<dbReference type="PANTHER" id="PTHR43244">
    <property type="match status" value="1"/>
</dbReference>
<sequence length="317" mass="34844">MTRYGYSLMCELHHPNELLAQARRAEEAGFDFLTISDHIHPWLYSHKHSAYAWSVLGALAAITTRVELVSLVTCPTIRYHPVIVAQKAATIAAMSGGRFHLGLGAGENLNEHVVGQPWPPAHIRHEMLEEAVEIIRALWGGGYHSYDGKHFTVYDARVFTLPDEPPPLHVAASGPASVALAARSDGGIITTEPNAALVESFVEQASGNRPCFGQLAVSIDDDEQRARRLAHERFRFAASGWKVQSELPNPINFEAATAHVTEEDVAGMVSCGPDPERHLEAIRQWTDAGFDHVAIAPVADPDRFFAAWERDLRPNLA</sequence>
<accession>A0A6J4SX05</accession>
<organism evidence="3">
    <name type="scientific">uncultured Solirubrobacteraceae bacterium</name>
    <dbReference type="NCBI Taxonomy" id="1162706"/>
    <lineage>
        <taxon>Bacteria</taxon>
        <taxon>Bacillati</taxon>
        <taxon>Actinomycetota</taxon>
        <taxon>Thermoleophilia</taxon>
        <taxon>Solirubrobacterales</taxon>
        <taxon>Solirubrobacteraceae</taxon>
        <taxon>environmental samples</taxon>
    </lineage>
</organism>
<dbReference type="InterPro" id="IPR050564">
    <property type="entry name" value="F420-G6PD/mer"/>
</dbReference>
<dbReference type="EMBL" id="CADCVP010000249">
    <property type="protein sequence ID" value="CAA9507929.1"/>
    <property type="molecule type" value="Genomic_DNA"/>
</dbReference>
<keyword evidence="1" id="KW-0560">Oxidoreductase</keyword>
<dbReference type="Pfam" id="PF00296">
    <property type="entry name" value="Bac_luciferase"/>
    <property type="match status" value="1"/>
</dbReference>
<proteinExistence type="predicted"/>
<name>A0A6J4SX05_9ACTN</name>
<dbReference type="CDD" id="cd01097">
    <property type="entry name" value="Tetrahydromethanopterin_reductase"/>
    <property type="match status" value="1"/>
</dbReference>
<gene>
    <name evidence="3" type="ORF">AVDCRST_MAG69-2308</name>
</gene>